<keyword evidence="3" id="KW-1185">Reference proteome</keyword>
<dbReference type="AlphaFoldDB" id="A0AAE1ABW5"/>
<dbReference type="EMBL" id="JAWDGP010002306">
    <property type="protein sequence ID" value="KAK3784136.1"/>
    <property type="molecule type" value="Genomic_DNA"/>
</dbReference>
<protein>
    <submittedName>
        <fullName evidence="2">Uncharacterized protein</fullName>
    </submittedName>
</protein>
<accession>A0AAE1ABW5</accession>
<evidence type="ECO:0000313" key="2">
    <source>
        <dbReference type="EMBL" id="KAK3784136.1"/>
    </source>
</evidence>
<gene>
    <name evidence="2" type="ORF">RRG08_030927</name>
</gene>
<organism evidence="2 3">
    <name type="scientific">Elysia crispata</name>
    <name type="common">lettuce slug</name>
    <dbReference type="NCBI Taxonomy" id="231223"/>
    <lineage>
        <taxon>Eukaryota</taxon>
        <taxon>Metazoa</taxon>
        <taxon>Spiralia</taxon>
        <taxon>Lophotrochozoa</taxon>
        <taxon>Mollusca</taxon>
        <taxon>Gastropoda</taxon>
        <taxon>Heterobranchia</taxon>
        <taxon>Euthyneura</taxon>
        <taxon>Panpulmonata</taxon>
        <taxon>Sacoglossa</taxon>
        <taxon>Placobranchoidea</taxon>
        <taxon>Plakobranchidae</taxon>
        <taxon>Elysia</taxon>
    </lineage>
</organism>
<reference evidence="2" key="1">
    <citation type="journal article" date="2023" name="G3 (Bethesda)">
        <title>A reference genome for the long-term kleptoplast-retaining sea slug Elysia crispata morphotype clarki.</title>
        <authorList>
            <person name="Eastman K.E."/>
            <person name="Pendleton A.L."/>
            <person name="Shaikh M.A."/>
            <person name="Suttiyut T."/>
            <person name="Ogas R."/>
            <person name="Tomko P."/>
            <person name="Gavelis G."/>
            <person name="Widhalm J.R."/>
            <person name="Wisecaver J.H."/>
        </authorList>
    </citation>
    <scope>NUCLEOTIDE SEQUENCE</scope>
    <source>
        <strain evidence="2">ECLA1</strain>
    </source>
</reference>
<sequence length="200" mass="21749">MQQCADTEDGKCKECWAFALSEDTPVESHSSARTHVAAIILLFLNDRKRFENTIEINNPSTISRYDSDSRYLGNKINLILRSRSTTPLRFLGEIFMCSTESPDKVTGSLANSWRDCATDLRLLVSNLAVVAAAAVSVVVEDTMVVVVVVVVGMLAHRGRGGDPTNHNEAAPCGEGRKAPSAPKVVTLNRSEAFGSSRPWP</sequence>
<feature type="region of interest" description="Disordered" evidence="1">
    <location>
        <begin position="159"/>
        <end position="200"/>
    </location>
</feature>
<comment type="caution">
    <text evidence="2">The sequence shown here is derived from an EMBL/GenBank/DDBJ whole genome shotgun (WGS) entry which is preliminary data.</text>
</comment>
<evidence type="ECO:0000313" key="3">
    <source>
        <dbReference type="Proteomes" id="UP001283361"/>
    </source>
</evidence>
<dbReference type="Proteomes" id="UP001283361">
    <property type="component" value="Unassembled WGS sequence"/>
</dbReference>
<proteinExistence type="predicted"/>
<evidence type="ECO:0000256" key="1">
    <source>
        <dbReference type="SAM" id="MobiDB-lite"/>
    </source>
</evidence>
<name>A0AAE1ABW5_9GAST</name>